<gene>
    <name evidence="2" type="ORF">BE17_42335</name>
</gene>
<comment type="caution">
    <text evidence="2">The sequence shown here is derived from an EMBL/GenBank/DDBJ whole genome shotgun (WGS) entry which is preliminary data.</text>
</comment>
<evidence type="ECO:0000256" key="1">
    <source>
        <dbReference type="SAM" id="SignalP"/>
    </source>
</evidence>
<reference evidence="2 3" key="1">
    <citation type="submission" date="2014-02" db="EMBL/GenBank/DDBJ databases">
        <title>The small core and large imbalanced accessory genome model reveals a collaborative survival strategy of Sorangium cellulosum strains in nature.</title>
        <authorList>
            <person name="Han K."/>
            <person name="Peng R."/>
            <person name="Blom J."/>
            <person name="Li Y.-Z."/>
        </authorList>
    </citation>
    <scope>NUCLEOTIDE SEQUENCE [LARGE SCALE GENOMIC DNA]</scope>
    <source>
        <strain evidence="2 3">So0011-07</strain>
    </source>
</reference>
<keyword evidence="1" id="KW-0732">Signal</keyword>
<dbReference type="EMBL" id="JEMB01002882">
    <property type="protein sequence ID" value="KYF77563.1"/>
    <property type="molecule type" value="Genomic_DNA"/>
</dbReference>
<protein>
    <recommendedName>
        <fullName evidence="4">Secreted protein</fullName>
    </recommendedName>
</protein>
<evidence type="ECO:0000313" key="3">
    <source>
        <dbReference type="Proteomes" id="UP000075635"/>
    </source>
</evidence>
<evidence type="ECO:0008006" key="4">
    <source>
        <dbReference type="Google" id="ProtNLM"/>
    </source>
</evidence>
<sequence>MRAITSFSAVLAGCLTALLWTGNAAAKDRAPGVDDGAARKVKCNDTESVFVLTPIGENQYLSYQRVLLDAPISEVWPVLRDIERFVEAVLPDVAPTFTWLDGGGPETIPSLYQFTAGTDTLLEEIIYRSEAEHQILVRLVEPVLGMQEYYAFGDLNRACGQKTVLEYTRYLELEPGTDVEFFRALFTQEFIDIPAYFNDWRRRIRGPGRRAERARV</sequence>
<dbReference type="SUPFAM" id="SSF55961">
    <property type="entry name" value="Bet v1-like"/>
    <property type="match status" value="1"/>
</dbReference>
<organism evidence="2 3">
    <name type="scientific">Sorangium cellulosum</name>
    <name type="common">Polyangium cellulosum</name>
    <dbReference type="NCBI Taxonomy" id="56"/>
    <lineage>
        <taxon>Bacteria</taxon>
        <taxon>Pseudomonadati</taxon>
        <taxon>Myxococcota</taxon>
        <taxon>Polyangia</taxon>
        <taxon>Polyangiales</taxon>
        <taxon>Polyangiaceae</taxon>
        <taxon>Sorangium</taxon>
    </lineage>
</organism>
<proteinExistence type="predicted"/>
<accession>A0A150RBS2</accession>
<feature type="chain" id="PRO_5007567894" description="Secreted protein" evidence="1">
    <location>
        <begin position="27"/>
        <end position="216"/>
    </location>
</feature>
<name>A0A150RBS2_SORCE</name>
<evidence type="ECO:0000313" key="2">
    <source>
        <dbReference type="EMBL" id="KYF77563.1"/>
    </source>
</evidence>
<dbReference type="AlphaFoldDB" id="A0A150RBS2"/>
<dbReference type="Proteomes" id="UP000075635">
    <property type="component" value="Unassembled WGS sequence"/>
</dbReference>
<feature type="signal peptide" evidence="1">
    <location>
        <begin position="1"/>
        <end position="26"/>
    </location>
</feature>
<dbReference type="Gene3D" id="3.30.530.20">
    <property type="match status" value="1"/>
</dbReference>
<dbReference type="InterPro" id="IPR023393">
    <property type="entry name" value="START-like_dom_sf"/>
</dbReference>